<dbReference type="Proteomes" id="UP000664414">
    <property type="component" value="Unassembled WGS sequence"/>
</dbReference>
<dbReference type="PANTHER" id="PTHR38106:SF1">
    <property type="entry name" value="RNA CHAPERONE PROQ"/>
    <property type="match status" value="1"/>
</dbReference>
<dbReference type="GO" id="GO:0033592">
    <property type="term" value="F:RNA strand annealing activity"/>
    <property type="evidence" value="ECO:0007669"/>
    <property type="project" value="InterPro"/>
</dbReference>
<dbReference type="Pfam" id="PF04352">
    <property type="entry name" value="ProQ"/>
    <property type="match status" value="1"/>
</dbReference>
<evidence type="ECO:0000256" key="2">
    <source>
        <dbReference type="ARBA" id="ARBA00022884"/>
    </source>
</evidence>
<evidence type="ECO:0000313" key="6">
    <source>
        <dbReference type="EMBL" id="MBN9412307.1"/>
    </source>
</evidence>
<sequence>MNDRPKLTIKKPLSPEKQSQLSQGLQYLIPNIIEKPSTKDQEHLMQKAQKKKKEEIKAALKWLYEKFPLCFNPKEIKPLKLHIDKDISSFLGKENSPSKVKLKDALTYYTSNIHYLKAVIKGTHRYDLEGNQGEEITADQKAYAQEKYEKTLQMMKAKKQHKNKSFSQEKADNS</sequence>
<name>A0A8J7PIC1_9PROT</name>
<accession>A0A8J7PIC1</accession>
<feature type="domain" description="ProQ/FinO" evidence="5">
    <location>
        <begin position="51"/>
        <end position="164"/>
    </location>
</feature>
<keyword evidence="3" id="KW-0143">Chaperone</keyword>
<keyword evidence="2" id="KW-0694">RNA-binding</keyword>
<evidence type="ECO:0000259" key="5">
    <source>
        <dbReference type="SMART" id="SM00945"/>
    </source>
</evidence>
<evidence type="ECO:0000256" key="3">
    <source>
        <dbReference type="ARBA" id="ARBA00023186"/>
    </source>
</evidence>
<dbReference type="InterPro" id="IPR016103">
    <property type="entry name" value="ProQ/FinO"/>
</dbReference>
<dbReference type="InterPro" id="IPR023529">
    <property type="entry name" value="ProQ"/>
</dbReference>
<dbReference type="InterPro" id="IPR036442">
    <property type="entry name" value="ProQ/FinO_sf"/>
</dbReference>
<dbReference type="EMBL" id="JAFKGL010000006">
    <property type="protein sequence ID" value="MBN9412307.1"/>
    <property type="molecule type" value="Genomic_DNA"/>
</dbReference>
<evidence type="ECO:0000256" key="1">
    <source>
        <dbReference type="ARBA" id="ARBA00022490"/>
    </source>
</evidence>
<dbReference type="PANTHER" id="PTHR38106">
    <property type="entry name" value="RNA CHAPERONE PROQ"/>
    <property type="match status" value="1"/>
</dbReference>
<dbReference type="GO" id="GO:0005829">
    <property type="term" value="C:cytosol"/>
    <property type="evidence" value="ECO:0007669"/>
    <property type="project" value="TreeGrafter"/>
</dbReference>
<proteinExistence type="predicted"/>
<feature type="region of interest" description="Disordered" evidence="4">
    <location>
        <begin position="1"/>
        <end position="20"/>
    </location>
</feature>
<gene>
    <name evidence="6" type="ORF">J0H12_00060</name>
</gene>
<dbReference type="Gene3D" id="1.10.1710.10">
    <property type="entry name" value="ProQ/FinO domain"/>
    <property type="match status" value="1"/>
</dbReference>
<dbReference type="AlphaFoldDB" id="A0A8J7PIC1"/>
<dbReference type="SUPFAM" id="SSF48657">
    <property type="entry name" value="FinO-like"/>
    <property type="match status" value="1"/>
</dbReference>
<dbReference type="SMART" id="SM00945">
    <property type="entry name" value="ProQ"/>
    <property type="match status" value="1"/>
</dbReference>
<evidence type="ECO:0000256" key="4">
    <source>
        <dbReference type="SAM" id="MobiDB-lite"/>
    </source>
</evidence>
<comment type="caution">
    <text evidence="6">The sequence shown here is derived from an EMBL/GenBank/DDBJ whole genome shotgun (WGS) entry which is preliminary data.</text>
</comment>
<reference evidence="6" key="1">
    <citation type="submission" date="2021-02" db="EMBL/GenBank/DDBJ databases">
        <title>Thiocyanate and organic carbon inputs drive convergent selection for specific autotrophic Afipia and Thiobacillus strains within complex microbiomes.</title>
        <authorList>
            <person name="Huddy R.J."/>
            <person name="Sachdeva R."/>
            <person name="Kadzinga F."/>
            <person name="Kantor R.S."/>
            <person name="Harrison S.T.L."/>
            <person name="Banfield J.F."/>
        </authorList>
    </citation>
    <scope>NUCLEOTIDE SEQUENCE</scope>
    <source>
        <strain evidence="6">SCN18_10_11_15_R4_P_38_20</strain>
    </source>
</reference>
<evidence type="ECO:0000313" key="7">
    <source>
        <dbReference type="Proteomes" id="UP000664414"/>
    </source>
</evidence>
<protein>
    <submittedName>
        <fullName evidence="6">ProQ/FinO family protein</fullName>
    </submittedName>
</protein>
<dbReference type="GO" id="GO:0034057">
    <property type="term" value="F:RNA strand-exchange activity"/>
    <property type="evidence" value="ECO:0007669"/>
    <property type="project" value="InterPro"/>
</dbReference>
<dbReference type="GO" id="GO:0010608">
    <property type="term" value="P:post-transcriptional regulation of gene expression"/>
    <property type="evidence" value="ECO:0007669"/>
    <property type="project" value="InterPro"/>
</dbReference>
<organism evidence="6 7">
    <name type="scientific">Candidatus Paracaedimonas acanthamoebae</name>
    <dbReference type="NCBI Taxonomy" id="244581"/>
    <lineage>
        <taxon>Bacteria</taxon>
        <taxon>Pseudomonadati</taxon>
        <taxon>Pseudomonadota</taxon>
        <taxon>Alphaproteobacteria</taxon>
        <taxon>Holosporales</taxon>
        <taxon>Caedimonadaceae</taxon>
        <taxon>Candidatus Paracaedimonas</taxon>
    </lineage>
</organism>
<keyword evidence="1" id="KW-0963">Cytoplasm</keyword>